<evidence type="ECO:0000313" key="2">
    <source>
        <dbReference type="Proteomes" id="UP000789366"/>
    </source>
</evidence>
<reference evidence="1" key="1">
    <citation type="submission" date="2021-06" db="EMBL/GenBank/DDBJ databases">
        <authorList>
            <person name="Kallberg Y."/>
            <person name="Tangrot J."/>
            <person name="Rosling A."/>
        </authorList>
    </citation>
    <scope>NUCLEOTIDE SEQUENCE</scope>
    <source>
        <strain evidence="1">28 12/20/2015</strain>
    </source>
</reference>
<protein>
    <submittedName>
        <fullName evidence="1">3462_t:CDS:1</fullName>
    </submittedName>
</protein>
<evidence type="ECO:0000313" key="1">
    <source>
        <dbReference type="EMBL" id="CAG8517697.1"/>
    </source>
</evidence>
<dbReference type="Proteomes" id="UP000789366">
    <property type="component" value="Unassembled WGS sequence"/>
</dbReference>
<accession>A0ACA9L925</accession>
<dbReference type="EMBL" id="CAJVPW010003050">
    <property type="protein sequence ID" value="CAG8517697.1"/>
    <property type="molecule type" value="Genomic_DNA"/>
</dbReference>
<proteinExistence type="predicted"/>
<name>A0ACA9L925_9GLOM</name>
<sequence length="143" mass="16283">MPSVSHSLSTPRYNVTVACDSCKRLKIRCRNIGNLDQHDKCSECLKRNVECTYLISRKIRGPKPNPPPPEKIEFNVNGLCEMLYDLSQQIANDYELSCNSTQELITNDQMEILTSTSSLPCLYENSTGHCCHMGCIVRYKYNI</sequence>
<keyword evidence="2" id="KW-1185">Reference proteome</keyword>
<comment type="caution">
    <text evidence="1">The sequence shown here is derived from an EMBL/GenBank/DDBJ whole genome shotgun (WGS) entry which is preliminary data.</text>
</comment>
<organism evidence="1 2">
    <name type="scientific">Cetraspora pellucida</name>
    <dbReference type="NCBI Taxonomy" id="1433469"/>
    <lineage>
        <taxon>Eukaryota</taxon>
        <taxon>Fungi</taxon>
        <taxon>Fungi incertae sedis</taxon>
        <taxon>Mucoromycota</taxon>
        <taxon>Glomeromycotina</taxon>
        <taxon>Glomeromycetes</taxon>
        <taxon>Diversisporales</taxon>
        <taxon>Gigasporaceae</taxon>
        <taxon>Cetraspora</taxon>
    </lineage>
</organism>
<gene>
    <name evidence="1" type="ORF">SPELUC_LOCUS3782</name>
</gene>